<accession>A0A9P8PAV5</accession>
<dbReference type="Proteomes" id="UP000769157">
    <property type="component" value="Unassembled WGS sequence"/>
</dbReference>
<reference evidence="1" key="1">
    <citation type="journal article" date="2021" name="Open Biol.">
        <title>Shared evolutionary footprints suggest mitochondrial oxidative damage underlies multiple complex I losses in fungi.</title>
        <authorList>
            <person name="Schikora-Tamarit M.A."/>
            <person name="Marcet-Houben M."/>
            <person name="Nosek J."/>
            <person name="Gabaldon T."/>
        </authorList>
    </citation>
    <scope>NUCLEOTIDE SEQUENCE</scope>
    <source>
        <strain evidence="1">CBS6075</strain>
    </source>
</reference>
<comment type="caution">
    <text evidence="1">The sequence shown here is derived from an EMBL/GenBank/DDBJ whole genome shotgun (WGS) entry which is preliminary data.</text>
</comment>
<dbReference type="GeneID" id="70234318"/>
<reference evidence="1" key="2">
    <citation type="submission" date="2021-01" db="EMBL/GenBank/DDBJ databases">
        <authorList>
            <person name="Schikora-Tamarit M.A."/>
        </authorList>
    </citation>
    <scope>NUCLEOTIDE SEQUENCE</scope>
    <source>
        <strain evidence="1">CBS6075</strain>
    </source>
</reference>
<name>A0A9P8PAV5_9ASCO</name>
<organism evidence="1 2">
    <name type="scientific">Ogataea philodendri</name>
    <dbReference type="NCBI Taxonomy" id="1378263"/>
    <lineage>
        <taxon>Eukaryota</taxon>
        <taxon>Fungi</taxon>
        <taxon>Dikarya</taxon>
        <taxon>Ascomycota</taxon>
        <taxon>Saccharomycotina</taxon>
        <taxon>Pichiomycetes</taxon>
        <taxon>Pichiales</taxon>
        <taxon>Pichiaceae</taxon>
        <taxon>Ogataea</taxon>
    </lineage>
</organism>
<dbReference type="AlphaFoldDB" id="A0A9P8PAV5"/>
<dbReference type="RefSeq" id="XP_046063011.1">
    <property type="nucleotide sequence ID" value="XM_046203212.1"/>
</dbReference>
<sequence>MAASLAYVDNNLEVTEFLLSLVLERRLETPLSAKFNEFRLLSFMKSMELRLLPTEIRFLIGDFSIGFSAFERWNETGRLDAVPALKLRIEERFFCGELVPLEAGVTGVTFEITDEDRTRVCVWSLWS</sequence>
<dbReference type="EMBL" id="JAEUBE010000158">
    <property type="protein sequence ID" value="KAH3668597.1"/>
    <property type="molecule type" value="Genomic_DNA"/>
</dbReference>
<evidence type="ECO:0000313" key="1">
    <source>
        <dbReference type="EMBL" id="KAH3668597.1"/>
    </source>
</evidence>
<gene>
    <name evidence="1" type="ORF">OGAPHI_002351</name>
</gene>
<proteinExistence type="predicted"/>
<keyword evidence="2" id="KW-1185">Reference proteome</keyword>
<protein>
    <submittedName>
        <fullName evidence="1">Uncharacterized protein</fullName>
    </submittedName>
</protein>
<evidence type="ECO:0000313" key="2">
    <source>
        <dbReference type="Proteomes" id="UP000769157"/>
    </source>
</evidence>